<dbReference type="OrthoDB" id="341421at2759"/>
<evidence type="ECO:0000313" key="2">
    <source>
        <dbReference type="Proteomes" id="UP000054279"/>
    </source>
</evidence>
<protein>
    <submittedName>
        <fullName evidence="1">Uncharacterized protein</fullName>
    </submittedName>
</protein>
<evidence type="ECO:0000313" key="1">
    <source>
        <dbReference type="EMBL" id="KIJ41203.1"/>
    </source>
</evidence>
<dbReference type="Proteomes" id="UP000054279">
    <property type="component" value="Unassembled WGS sequence"/>
</dbReference>
<keyword evidence="2" id="KW-1185">Reference proteome</keyword>
<organism evidence="1 2">
    <name type="scientific">Sphaerobolus stellatus (strain SS14)</name>
    <dbReference type="NCBI Taxonomy" id="990650"/>
    <lineage>
        <taxon>Eukaryota</taxon>
        <taxon>Fungi</taxon>
        <taxon>Dikarya</taxon>
        <taxon>Basidiomycota</taxon>
        <taxon>Agaricomycotina</taxon>
        <taxon>Agaricomycetes</taxon>
        <taxon>Phallomycetidae</taxon>
        <taxon>Geastrales</taxon>
        <taxon>Sphaerobolaceae</taxon>
        <taxon>Sphaerobolus</taxon>
    </lineage>
</organism>
<reference evidence="1 2" key="1">
    <citation type="submission" date="2014-06" db="EMBL/GenBank/DDBJ databases">
        <title>Evolutionary Origins and Diversification of the Mycorrhizal Mutualists.</title>
        <authorList>
            <consortium name="DOE Joint Genome Institute"/>
            <consortium name="Mycorrhizal Genomics Consortium"/>
            <person name="Kohler A."/>
            <person name="Kuo A."/>
            <person name="Nagy L.G."/>
            <person name="Floudas D."/>
            <person name="Copeland A."/>
            <person name="Barry K.W."/>
            <person name="Cichocki N."/>
            <person name="Veneault-Fourrey C."/>
            <person name="LaButti K."/>
            <person name="Lindquist E.A."/>
            <person name="Lipzen A."/>
            <person name="Lundell T."/>
            <person name="Morin E."/>
            <person name="Murat C."/>
            <person name="Riley R."/>
            <person name="Ohm R."/>
            <person name="Sun H."/>
            <person name="Tunlid A."/>
            <person name="Henrissat B."/>
            <person name="Grigoriev I.V."/>
            <person name="Hibbett D.S."/>
            <person name="Martin F."/>
        </authorList>
    </citation>
    <scope>NUCLEOTIDE SEQUENCE [LARGE SCALE GENOMIC DNA]</scope>
    <source>
        <strain evidence="1 2">SS14</strain>
    </source>
</reference>
<feature type="non-terminal residue" evidence="1">
    <location>
        <position position="384"/>
    </location>
</feature>
<dbReference type="HOGENOM" id="CLU_720742_0_0_1"/>
<dbReference type="SUPFAM" id="SSF81901">
    <property type="entry name" value="HCP-like"/>
    <property type="match status" value="1"/>
</dbReference>
<accession>A0A0C9UDR2</accession>
<sequence length="384" mass="42695">MLTHHGGIETRYLIAGFTLELIKLALANMDDPSVTEPCAIIVSHTVTAVLCPGEDRPMDQKALKSVGPLLPIFNFFDALIRNLRTTYKAYNHIFHFLTDASQNARETFLAHPSSISLLVAALRSADIQTRTSALGGIMRLHYAVAYRGRVQWDPQVVVRNYTKRGHNTPDSAGGALVAYGMHRTDIVLMMTSTANFQKAMMKFAQDKDYYALGMTLFDLIGKTEFSIADGYFADENGKPIPTGLPFVSWLDALPHCAKAIREKGGSSKHDIANVIDLKYYILRSRYQEARELAEQALKTSPTVAFYYYAMTIASSSKEEALRWAKKGLKGKGLTMTPYVRFGLMFNAITNAGLLGIEYLLGAEMGQKQFEEAYTFLKVALEDAK</sequence>
<dbReference type="EMBL" id="KN837138">
    <property type="protein sequence ID" value="KIJ41203.1"/>
    <property type="molecule type" value="Genomic_DNA"/>
</dbReference>
<gene>
    <name evidence="1" type="ORF">M422DRAFT_255706</name>
</gene>
<proteinExistence type="predicted"/>
<dbReference type="AlphaFoldDB" id="A0A0C9UDR2"/>
<name>A0A0C9UDR2_SPHS4</name>